<proteinExistence type="predicted"/>
<dbReference type="EMBL" id="WTYY01000001">
    <property type="protein sequence ID" value="MXO87217.1"/>
    <property type="molecule type" value="Genomic_DNA"/>
</dbReference>
<name>A0A844ZJY8_9SPHN</name>
<evidence type="ECO:0000313" key="2">
    <source>
        <dbReference type="EMBL" id="MXO87217.1"/>
    </source>
</evidence>
<keyword evidence="3" id="KW-1185">Reference proteome</keyword>
<organism evidence="2 3">
    <name type="scientific">Alteraurantiacibacter aestuarii</name>
    <dbReference type="NCBI Taxonomy" id="650004"/>
    <lineage>
        <taxon>Bacteria</taxon>
        <taxon>Pseudomonadati</taxon>
        <taxon>Pseudomonadota</taxon>
        <taxon>Alphaproteobacteria</taxon>
        <taxon>Sphingomonadales</taxon>
        <taxon>Erythrobacteraceae</taxon>
        <taxon>Alteraurantiacibacter</taxon>
    </lineage>
</organism>
<feature type="compositionally biased region" description="Gly residues" evidence="1">
    <location>
        <begin position="28"/>
        <end position="37"/>
    </location>
</feature>
<feature type="region of interest" description="Disordered" evidence="1">
    <location>
        <begin position="28"/>
        <end position="57"/>
    </location>
</feature>
<evidence type="ECO:0000256" key="1">
    <source>
        <dbReference type="SAM" id="MobiDB-lite"/>
    </source>
</evidence>
<dbReference type="OrthoDB" id="7562735at2"/>
<dbReference type="AlphaFoldDB" id="A0A844ZJY8"/>
<feature type="compositionally biased region" description="Low complexity" evidence="1">
    <location>
        <begin position="38"/>
        <end position="50"/>
    </location>
</feature>
<protein>
    <recommendedName>
        <fullName evidence="4">Transferrin-binding protein B C-lobe/N-lobe beta barrel domain-containing protein</fullName>
    </recommendedName>
</protein>
<comment type="caution">
    <text evidence="2">The sequence shown here is derived from an EMBL/GenBank/DDBJ whole genome shotgun (WGS) entry which is preliminary data.</text>
</comment>
<dbReference type="RefSeq" id="WP_160589182.1">
    <property type="nucleotide sequence ID" value="NZ_BAAAFP010000002.1"/>
</dbReference>
<evidence type="ECO:0008006" key="4">
    <source>
        <dbReference type="Google" id="ProtNLM"/>
    </source>
</evidence>
<accession>A0A844ZJY8</accession>
<gene>
    <name evidence="2" type="ORF">GRI32_00500</name>
</gene>
<evidence type="ECO:0000313" key="3">
    <source>
        <dbReference type="Proteomes" id="UP000435243"/>
    </source>
</evidence>
<dbReference type="Proteomes" id="UP000435243">
    <property type="component" value="Unassembled WGS sequence"/>
</dbReference>
<sequence>MEYGGYMRNRSASATAIAALLVLSSCGGEDGPSGPTGGTPTPSPTATSTPTPSPTPTFSYDTYDQLTGDQDFFTACVEFGPSGGRPPIGLLSNRFDLPGTINYSAATDSWTVKSIDNAFMQTFTPADIVQQSSEETLYEVGTTGQLRSFTTLTPMINGTAATYARGARYVVGENGLCSFGVQTDPDDEPATTTVVYDQVGIGGVFIENNPAQSGFVTGEIVGGSGTITGNVQTGEVNISLFITRRDATGAETTIGPIEFPAFPAVGDDAAGYAASNDPTGVYGITLSGGFYGPQGIETGFVMVLSEIDPVSGGAERSYIIGGLGIRR</sequence>
<reference evidence="2 3" key="1">
    <citation type="submission" date="2019-12" db="EMBL/GenBank/DDBJ databases">
        <title>Genomic-based taxomic classification of the family Erythrobacteraceae.</title>
        <authorList>
            <person name="Xu L."/>
        </authorList>
    </citation>
    <scope>NUCLEOTIDE SEQUENCE [LARGE SCALE GENOMIC DNA]</scope>
    <source>
        <strain evidence="2 3">JCM 16339</strain>
    </source>
</reference>